<gene>
    <name evidence="8" type="ORF">TSA66_12835</name>
</gene>
<dbReference type="GO" id="GO:0004656">
    <property type="term" value="F:procollagen-proline 4-dioxygenase activity"/>
    <property type="evidence" value="ECO:0007669"/>
    <property type="project" value="TreeGrafter"/>
</dbReference>
<evidence type="ECO:0000256" key="1">
    <source>
        <dbReference type="ARBA" id="ARBA00001961"/>
    </source>
</evidence>
<dbReference type="RefSeq" id="WP_040040314.1">
    <property type="nucleotide sequence ID" value="NZ_JWJG01000028.1"/>
</dbReference>
<organism evidence="8 9">
    <name type="scientific">Noviherbaspirillum autotrophicum</name>
    <dbReference type="NCBI Taxonomy" id="709839"/>
    <lineage>
        <taxon>Bacteria</taxon>
        <taxon>Pseudomonadati</taxon>
        <taxon>Pseudomonadota</taxon>
        <taxon>Betaproteobacteria</taxon>
        <taxon>Burkholderiales</taxon>
        <taxon>Oxalobacteraceae</taxon>
        <taxon>Noviherbaspirillum</taxon>
    </lineage>
</organism>
<accession>A0A0C2BJV4</accession>
<dbReference type="SMART" id="SM00702">
    <property type="entry name" value="P4Hc"/>
    <property type="match status" value="1"/>
</dbReference>
<comment type="caution">
    <text evidence="8">The sequence shown here is derived from an EMBL/GenBank/DDBJ whole genome shotgun (WGS) entry which is preliminary data.</text>
</comment>
<dbReference type="AlphaFoldDB" id="A0A0C2BJV4"/>
<dbReference type="GO" id="GO:0031418">
    <property type="term" value="F:L-ascorbic acid binding"/>
    <property type="evidence" value="ECO:0007669"/>
    <property type="project" value="UniProtKB-KW"/>
</dbReference>
<keyword evidence="3" id="KW-0847">Vitamin C</keyword>
<dbReference type="InterPro" id="IPR005123">
    <property type="entry name" value="Oxoglu/Fe-dep_dioxygenase_dom"/>
</dbReference>
<dbReference type="STRING" id="709839.TSA66_12835"/>
<dbReference type="InterPro" id="IPR045054">
    <property type="entry name" value="P4HA-like"/>
</dbReference>
<evidence type="ECO:0000256" key="6">
    <source>
        <dbReference type="ARBA" id="ARBA00023004"/>
    </source>
</evidence>
<keyword evidence="2" id="KW-0479">Metal-binding</keyword>
<dbReference type="PROSITE" id="PS51471">
    <property type="entry name" value="FE2OG_OXY"/>
    <property type="match status" value="1"/>
</dbReference>
<evidence type="ECO:0000256" key="2">
    <source>
        <dbReference type="ARBA" id="ARBA00022723"/>
    </source>
</evidence>
<dbReference type="GO" id="GO:0005506">
    <property type="term" value="F:iron ion binding"/>
    <property type="evidence" value="ECO:0007669"/>
    <property type="project" value="InterPro"/>
</dbReference>
<keyword evidence="5" id="KW-0560">Oxidoreductase</keyword>
<feature type="domain" description="Fe2OG dioxygenase" evidence="7">
    <location>
        <begin position="169"/>
        <end position="278"/>
    </location>
</feature>
<evidence type="ECO:0000256" key="3">
    <source>
        <dbReference type="ARBA" id="ARBA00022896"/>
    </source>
</evidence>
<keyword evidence="9" id="KW-1185">Reference proteome</keyword>
<reference evidence="8 9" key="1">
    <citation type="submission" date="2014-12" db="EMBL/GenBank/DDBJ databases">
        <title>Denitrispirillum autotrophicum gen. nov., sp. nov., Denitrifying, Facultatively Autotrophic Bacteria Isolated from Rice Paddy Soil.</title>
        <authorList>
            <person name="Ishii S."/>
            <person name="Ashida N."/>
            <person name="Ohno H."/>
            <person name="Otsuka S."/>
            <person name="Yokota A."/>
            <person name="Senoo K."/>
        </authorList>
    </citation>
    <scope>NUCLEOTIDE SEQUENCE [LARGE SCALE GENOMIC DNA]</scope>
    <source>
        <strain evidence="8 9">TSA66</strain>
    </source>
</reference>
<sequence>MTTLSALASLPQEWQLWINQNLARACTPGSMAEVMTRDGRFDQHLARAAIEEARRARFPNLPRLQSLPEVDTSANTIVTPDRTVQVLLTLKSPRIVLLGNVLSDEECDALVAYSEQRMLRSPVVSDAEGKNEINAYRTSRGAMLQRGESELVERIEARLAALTRWPAERGEGLQVLRYESGNEYRPHFDWFNPDLPGPRKHMERGGQRVATIVMYLSEVEQGGATSFPNIGLQVQPKKGSAVFFANTDVYGNPDQQTLHAGEPVVAGRKMIATKWLRAQTYI</sequence>
<dbReference type="InterPro" id="IPR044862">
    <property type="entry name" value="Pro_4_hyd_alph_FE2OG_OXY"/>
</dbReference>
<evidence type="ECO:0000256" key="5">
    <source>
        <dbReference type="ARBA" id="ARBA00023002"/>
    </source>
</evidence>
<evidence type="ECO:0000313" key="9">
    <source>
        <dbReference type="Proteomes" id="UP000031572"/>
    </source>
</evidence>
<dbReference type="PANTHER" id="PTHR10869:SF246">
    <property type="entry name" value="TRANSMEMBRANE PROLYL 4-HYDROXYLASE"/>
    <property type="match status" value="1"/>
</dbReference>
<evidence type="ECO:0000259" key="7">
    <source>
        <dbReference type="PROSITE" id="PS51471"/>
    </source>
</evidence>
<comment type="cofactor">
    <cofactor evidence="1">
        <name>L-ascorbate</name>
        <dbReference type="ChEBI" id="CHEBI:38290"/>
    </cofactor>
</comment>
<dbReference type="Pfam" id="PF13640">
    <property type="entry name" value="2OG-FeII_Oxy_3"/>
    <property type="match status" value="1"/>
</dbReference>
<keyword evidence="4" id="KW-0223">Dioxygenase</keyword>
<name>A0A0C2BJV4_9BURK</name>
<dbReference type="OrthoDB" id="269774at2"/>
<dbReference type="EMBL" id="JWJG01000028">
    <property type="protein sequence ID" value="KIF81490.1"/>
    <property type="molecule type" value="Genomic_DNA"/>
</dbReference>
<dbReference type="InterPro" id="IPR006620">
    <property type="entry name" value="Pro_4_hyd_alph"/>
</dbReference>
<evidence type="ECO:0000313" key="8">
    <source>
        <dbReference type="EMBL" id="KIF81490.1"/>
    </source>
</evidence>
<dbReference type="Gene3D" id="2.60.120.620">
    <property type="entry name" value="q2cbj1_9rhob like domain"/>
    <property type="match status" value="1"/>
</dbReference>
<dbReference type="PANTHER" id="PTHR10869">
    <property type="entry name" value="PROLYL 4-HYDROXYLASE ALPHA SUBUNIT"/>
    <property type="match status" value="1"/>
</dbReference>
<proteinExistence type="predicted"/>
<keyword evidence="6" id="KW-0408">Iron</keyword>
<evidence type="ECO:0000256" key="4">
    <source>
        <dbReference type="ARBA" id="ARBA00022964"/>
    </source>
</evidence>
<dbReference type="Proteomes" id="UP000031572">
    <property type="component" value="Unassembled WGS sequence"/>
</dbReference>
<protein>
    <recommendedName>
        <fullName evidence="7">Fe2OG dioxygenase domain-containing protein</fullName>
    </recommendedName>
</protein>